<dbReference type="Pfam" id="PF00583">
    <property type="entry name" value="Acetyltransf_1"/>
    <property type="match status" value="1"/>
</dbReference>
<dbReference type="InterPro" id="IPR000182">
    <property type="entry name" value="GNAT_dom"/>
</dbReference>
<dbReference type="EMBL" id="JAGIYQ010000007">
    <property type="protein sequence ID" value="MBP0725974.1"/>
    <property type="molecule type" value="Genomic_DNA"/>
</dbReference>
<accession>A0A940SKF5</accession>
<dbReference type="PANTHER" id="PTHR43259:SF1">
    <property type="entry name" value="N-ACETYLTRANSFERASE DOMAIN-CONTAINING PROTEIN"/>
    <property type="match status" value="1"/>
</dbReference>
<dbReference type="CDD" id="cd04301">
    <property type="entry name" value="NAT_SF"/>
    <property type="match status" value="1"/>
</dbReference>
<dbReference type="Gene3D" id="3.40.630.30">
    <property type="match status" value="1"/>
</dbReference>
<proteinExistence type="predicted"/>
<dbReference type="Proteomes" id="UP000682134">
    <property type="component" value="Unassembled WGS sequence"/>
</dbReference>
<dbReference type="InterPro" id="IPR052829">
    <property type="entry name" value="N-acetyltransferase_domain"/>
</dbReference>
<feature type="domain" description="N-acetyltransferase" evidence="1">
    <location>
        <begin position="42"/>
        <end position="189"/>
    </location>
</feature>
<dbReference type="GO" id="GO:0016747">
    <property type="term" value="F:acyltransferase activity, transferring groups other than amino-acyl groups"/>
    <property type="evidence" value="ECO:0007669"/>
    <property type="project" value="InterPro"/>
</dbReference>
<dbReference type="PRINTS" id="PR01754">
    <property type="entry name" value="SACTRNSFRASE"/>
</dbReference>
<comment type="caution">
    <text evidence="2">The sequence shown here is derived from an EMBL/GenBank/DDBJ whole genome shotgun (WGS) entry which is preliminary data.</text>
</comment>
<evidence type="ECO:0000313" key="2">
    <source>
        <dbReference type="EMBL" id="MBP0725974.1"/>
    </source>
</evidence>
<dbReference type="InterPro" id="IPR008125">
    <property type="entry name" value="Streptothricin_AcTrfase"/>
</dbReference>
<dbReference type="AlphaFoldDB" id="A0A940SKF5"/>
<dbReference type="PANTHER" id="PTHR43259">
    <property type="entry name" value="SPT10P"/>
    <property type="match status" value="1"/>
</dbReference>
<keyword evidence="3" id="KW-1185">Reference proteome</keyword>
<protein>
    <submittedName>
        <fullName evidence="2">GNAT family N-acetyltransferase</fullName>
    </submittedName>
</protein>
<dbReference type="PROSITE" id="PS51186">
    <property type="entry name" value="GNAT"/>
    <property type="match status" value="1"/>
</dbReference>
<organism evidence="2 3">
    <name type="scientific">Gottfriedia endophytica</name>
    <dbReference type="NCBI Taxonomy" id="2820819"/>
    <lineage>
        <taxon>Bacteria</taxon>
        <taxon>Bacillati</taxon>
        <taxon>Bacillota</taxon>
        <taxon>Bacilli</taxon>
        <taxon>Bacillales</taxon>
        <taxon>Bacillaceae</taxon>
        <taxon>Gottfriedia</taxon>
    </lineage>
</organism>
<dbReference type="SUPFAM" id="SSF55729">
    <property type="entry name" value="Acyl-CoA N-acyltransferases (Nat)"/>
    <property type="match status" value="1"/>
</dbReference>
<reference evidence="2" key="1">
    <citation type="submission" date="2021-04" db="EMBL/GenBank/DDBJ databases">
        <title>Genome seq and assembly of Bacillus sp.</title>
        <authorList>
            <person name="Chhetri G."/>
        </authorList>
    </citation>
    <scope>NUCLEOTIDE SEQUENCE</scope>
    <source>
        <strain evidence="2">RG28</strain>
    </source>
</reference>
<evidence type="ECO:0000313" key="3">
    <source>
        <dbReference type="Proteomes" id="UP000682134"/>
    </source>
</evidence>
<dbReference type="RefSeq" id="WP_209406089.1">
    <property type="nucleotide sequence ID" value="NZ_JAGIYQ010000007.1"/>
</dbReference>
<dbReference type="InterPro" id="IPR016181">
    <property type="entry name" value="Acyl_CoA_acyltransferase"/>
</dbReference>
<sequence length="189" mass="21866">MLDNKMSIKQICSKEMERYSKIPISFEVKSILHVSHINKGLGGIQLIEQNCTPYVKNYDEIEEVHPLNWSKLFNLDEWGIFVIEYNDLYIGGATVTPPMSKDKKVAVLWDLRIHPDFRGHGLGKDLLKVVYNWVKANNYSRLIVETQNINVSACKFYSKMGFTLGTIDINGYYNSEVAHETKLLWYLDL</sequence>
<evidence type="ECO:0000259" key="1">
    <source>
        <dbReference type="PROSITE" id="PS51186"/>
    </source>
</evidence>
<name>A0A940SKF5_9BACI</name>
<gene>
    <name evidence="2" type="ORF">J5Y03_12405</name>
</gene>